<evidence type="ECO:0000313" key="2">
    <source>
        <dbReference type="EMBL" id="CCA86261.1"/>
    </source>
</evidence>
<proteinExistence type="predicted"/>
<dbReference type="EMBL" id="FR854089">
    <property type="protein sequence ID" value="CCA86261.1"/>
    <property type="molecule type" value="Genomic_DNA"/>
</dbReference>
<feature type="region of interest" description="Disordered" evidence="1">
    <location>
        <begin position="40"/>
        <end position="92"/>
    </location>
</feature>
<organism evidence="2">
    <name type="scientific">Ralstonia syzygii R24</name>
    <dbReference type="NCBI Taxonomy" id="907261"/>
    <lineage>
        <taxon>Bacteria</taxon>
        <taxon>Pseudomonadati</taxon>
        <taxon>Pseudomonadota</taxon>
        <taxon>Betaproteobacteria</taxon>
        <taxon>Burkholderiales</taxon>
        <taxon>Burkholderiaceae</taxon>
        <taxon>Ralstonia</taxon>
        <taxon>Ralstonia solanacearum species complex</taxon>
    </lineage>
</organism>
<name>G3A703_9RALS</name>
<sequence>MPHDTRIRLGPEVLDLTVSAVRANDGSYIGPMLTWALVRDHRGRRRGDASAREKDPGSRMQRGPGVLLRPAGDERRGQTARGCMQPGAAGRRADFLRRLTRRRLDEAPSPARRTVGRCSRDGRAFPASIAGSQ</sequence>
<evidence type="ECO:0000256" key="1">
    <source>
        <dbReference type="SAM" id="MobiDB-lite"/>
    </source>
</evidence>
<gene>
    <name evidence="2" type="ORF">RALSY_40477</name>
</gene>
<reference evidence="2" key="1">
    <citation type="journal article" date="2011" name="PLoS ONE">
        <title>Ralstonia syzygii, the Blood Disease Bacterium and some Asian R. solanacearum strains form a single genomic species despite divergent lifestyles.</title>
        <authorList>
            <person name="Remenant B."/>
            <person name="de Cambiaire J.C."/>
            <person name="Cellier G."/>
            <person name="Jacobs J.M."/>
            <person name="Mangenot S."/>
            <person name="Barbe V."/>
            <person name="Lajus A."/>
            <person name="Vallenet D."/>
            <person name="Medigue C."/>
            <person name="Fegan M."/>
            <person name="Allen C."/>
            <person name="Prior P."/>
        </authorList>
    </citation>
    <scope>NUCLEOTIDE SEQUENCE</scope>
    <source>
        <strain evidence="2">R24</strain>
    </source>
</reference>
<dbReference type="AlphaFoldDB" id="G3A703"/>
<feature type="region of interest" description="Disordered" evidence="1">
    <location>
        <begin position="105"/>
        <end position="133"/>
    </location>
</feature>
<accession>G3A703</accession>
<feature type="compositionally biased region" description="Basic and acidic residues" evidence="1">
    <location>
        <begin position="46"/>
        <end position="57"/>
    </location>
</feature>
<protein>
    <submittedName>
        <fullName evidence="2">Uncharacterized protein</fullName>
    </submittedName>
</protein>
<reference evidence="2" key="2">
    <citation type="submission" date="2011-04" db="EMBL/GenBank/DDBJ databases">
        <authorList>
            <person name="Genoscope - CEA"/>
        </authorList>
    </citation>
    <scope>NUCLEOTIDE SEQUENCE</scope>
    <source>
        <strain evidence="2">R24</strain>
    </source>
</reference>